<evidence type="ECO:0000259" key="3">
    <source>
        <dbReference type="PROSITE" id="PS50097"/>
    </source>
</evidence>
<accession>A0A3B3Q728</accession>
<protein>
    <submittedName>
        <fullName evidence="4">Kelch-like family member 26</fullName>
    </submittedName>
</protein>
<sequence>MVNKNSTLRCTFSAPSHSATLLQGLSLLRAQGQLLDVVLSINEERFQVHKAVLASCSDYFRAMFTGGMREASQDTIELKGLSARGLKHIIDFAYSAEVTLDLDCIQDVLGAAVFLQMVPVVELCEEFLKSAMSVETCLNIGQMATAFSLSSLKESVDGFTFRHFLQIAEEDDFLHIPVERLVFFLQSNKLRNCSEIDLFRAAIRWLRHDEARRAQAGSVLCHVRFPLMRSPELVDSVQTEDIMVEDVQCRQFLLEAFNYQILPFRQHDMQSPRTAIRSDVVSLVAFGGTPYTDNDRVVSSKVHYLPDGTARHFRELAEMESACSHACVAVLDNFVYVVGGQHLQYRSGEGAVDASFRYDPHLSQWLRIQPMQESRIQFQLSVLQGKLYATGGRNRSGSLSSVEYYCPKTNEWTYVDPLKRRIWGHAGATCEDRLYISGGYGVSVEDKKTTHCYDPSTDQWEFRCPMNEPRVLHAMVTARGRLYALGGRMDHVDRCFDVLAVEYYVPDADQWTTVSPMRAGQSEAGCCLLDGKIYVVGGYNWHLNNVTSIVQVYNADTDEWERDLHFPESFAGIACVPVILPQSATQR</sequence>
<dbReference type="InterPro" id="IPR000210">
    <property type="entry name" value="BTB/POZ_dom"/>
</dbReference>
<dbReference type="PANTHER" id="PTHR45632:SF13">
    <property type="entry name" value="KELCH-LIKE PROTEIN 26"/>
    <property type="match status" value="1"/>
</dbReference>
<dbReference type="SMART" id="SM00612">
    <property type="entry name" value="Kelch"/>
    <property type="match status" value="5"/>
</dbReference>
<dbReference type="Ensembl" id="ENSPKIT00000025125.1">
    <property type="protein sequence ID" value="ENSPKIP00000001211.1"/>
    <property type="gene ID" value="ENSPKIG00000019593.1"/>
</dbReference>
<dbReference type="InterPro" id="IPR011705">
    <property type="entry name" value="BACK"/>
</dbReference>
<dbReference type="Pfam" id="PF01344">
    <property type="entry name" value="Kelch_1"/>
    <property type="match status" value="4"/>
</dbReference>
<dbReference type="GeneTree" id="ENSGT00940000159238"/>
<dbReference type="STRING" id="1676925.ENSPKIP00000001211"/>
<dbReference type="SUPFAM" id="SSF54695">
    <property type="entry name" value="POZ domain"/>
    <property type="match status" value="1"/>
</dbReference>
<dbReference type="InterPro" id="IPR011333">
    <property type="entry name" value="SKP1/BTB/POZ_sf"/>
</dbReference>
<dbReference type="Gene3D" id="2.120.10.80">
    <property type="entry name" value="Kelch-type beta propeller"/>
    <property type="match status" value="1"/>
</dbReference>
<evidence type="ECO:0000256" key="2">
    <source>
        <dbReference type="ARBA" id="ARBA00022737"/>
    </source>
</evidence>
<dbReference type="SMART" id="SM00225">
    <property type="entry name" value="BTB"/>
    <property type="match status" value="1"/>
</dbReference>
<dbReference type="InterPro" id="IPR017096">
    <property type="entry name" value="BTB-kelch_protein"/>
</dbReference>
<proteinExistence type="predicted"/>
<dbReference type="Proteomes" id="UP000261540">
    <property type="component" value="Unplaced"/>
</dbReference>
<dbReference type="SMART" id="SM00875">
    <property type="entry name" value="BACK"/>
    <property type="match status" value="1"/>
</dbReference>
<dbReference type="RefSeq" id="XP_072555878.1">
    <property type="nucleotide sequence ID" value="XM_072699777.1"/>
</dbReference>
<dbReference type="SUPFAM" id="SSF117281">
    <property type="entry name" value="Kelch motif"/>
    <property type="match status" value="1"/>
</dbReference>
<dbReference type="CDD" id="cd18255">
    <property type="entry name" value="BTB_POZ_KLHL26"/>
    <property type="match status" value="1"/>
</dbReference>
<dbReference type="Pfam" id="PF07707">
    <property type="entry name" value="BACK"/>
    <property type="match status" value="1"/>
</dbReference>
<keyword evidence="2" id="KW-0677">Repeat</keyword>
<evidence type="ECO:0000256" key="1">
    <source>
        <dbReference type="ARBA" id="ARBA00022441"/>
    </source>
</evidence>
<keyword evidence="5" id="KW-1185">Reference proteome</keyword>
<dbReference type="Gene3D" id="3.30.710.10">
    <property type="entry name" value="Potassium Channel Kv1.1, Chain A"/>
    <property type="match status" value="1"/>
</dbReference>
<dbReference type="InterPro" id="IPR030588">
    <property type="entry name" value="BTB_POZ_KLHL26"/>
</dbReference>
<dbReference type="Pfam" id="PF00651">
    <property type="entry name" value="BTB"/>
    <property type="match status" value="1"/>
</dbReference>
<dbReference type="GeneID" id="111851071"/>
<dbReference type="PIRSF" id="PIRSF037037">
    <property type="entry name" value="Kelch-like_protein_gigaxonin"/>
    <property type="match status" value="1"/>
</dbReference>
<feature type="domain" description="BTB" evidence="3">
    <location>
        <begin position="35"/>
        <end position="102"/>
    </location>
</feature>
<reference evidence="4" key="2">
    <citation type="submission" date="2025-09" db="UniProtKB">
        <authorList>
            <consortium name="Ensembl"/>
        </authorList>
    </citation>
    <scope>IDENTIFICATION</scope>
</reference>
<dbReference type="PROSITE" id="PS50097">
    <property type="entry name" value="BTB"/>
    <property type="match status" value="1"/>
</dbReference>
<reference evidence="4" key="1">
    <citation type="submission" date="2025-08" db="UniProtKB">
        <authorList>
            <consortium name="Ensembl"/>
        </authorList>
    </citation>
    <scope>IDENTIFICATION</scope>
</reference>
<keyword evidence="1" id="KW-0880">Kelch repeat</keyword>
<dbReference type="CTD" id="55295"/>
<dbReference type="PANTHER" id="PTHR45632">
    <property type="entry name" value="LD33804P"/>
    <property type="match status" value="1"/>
</dbReference>
<dbReference type="OrthoDB" id="45365at2759"/>
<dbReference type="InterPro" id="IPR006652">
    <property type="entry name" value="Kelch_1"/>
</dbReference>
<dbReference type="KEGG" id="pki:111851071"/>
<dbReference type="Gene3D" id="1.25.40.420">
    <property type="match status" value="1"/>
</dbReference>
<dbReference type="AlphaFoldDB" id="A0A3B3Q728"/>
<dbReference type="InterPro" id="IPR015915">
    <property type="entry name" value="Kelch-typ_b-propeller"/>
</dbReference>
<name>A0A3B3Q728_9TELE</name>
<evidence type="ECO:0000313" key="4">
    <source>
        <dbReference type="Ensembl" id="ENSPKIP00000001211.1"/>
    </source>
</evidence>
<evidence type="ECO:0000313" key="5">
    <source>
        <dbReference type="Proteomes" id="UP000261540"/>
    </source>
</evidence>
<organism evidence="4 5">
    <name type="scientific">Paramormyrops kingsleyae</name>
    <dbReference type="NCBI Taxonomy" id="1676925"/>
    <lineage>
        <taxon>Eukaryota</taxon>
        <taxon>Metazoa</taxon>
        <taxon>Chordata</taxon>
        <taxon>Craniata</taxon>
        <taxon>Vertebrata</taxon>
        <taxon>Euteleostomi</taxon>
        <taxon>Actinopterygii</taxon>
        <taxon>Neopterygii</taxon>
        <taxon>Teleostei</taxon>
        <taxon>Osteoglossocephala</taxon>
        <taxon>Osteoglossomorpha</taxon>
        <taxon>Osteoglossiformes</taxon>
        <taxon>Mormyridae</taxon>
        <taxon>Paramormyrops</taxon>
    </lineage>
</organism>